<gene>
    <name evidence="2" type="ORF">FJAP1339_LOCUS9368</name>
</gene>
<dbReference type="PANTHER" id="PTHR33604">
    <property type="entry name" value="OSJNBA0004B13.7 PROTEIN"/>
    <property type="match status" value="1"/>
</dbReference>
<organism evidence="2">
    <name type="scientific">Fibrocapsa japonica</name>
    <dbReference type="NCBI Taxonomy" id="94617"/>
    <lineage>
        <taxon>Eukaryota</taxon>
        <taxon>Sar</taxon>
        <taxon>Stramenopiles</taxon>
        <taxon>Ochrophyta</taxon>
        <taxon>Raphidophyceae</taxon>
        <taxon>Chattonellales</taxon>
        <taxon>Chattonellaceae</taxon>
        <taxon>Fibrocapsa</taxon>
    </lineage>
</organism>
<dbReference type="InterPro" id="IPR029044">
    <property type="entry name" value="Nucleotide-diphossugar_trans"/>
</dbReference>
<protein>
    <recommendedName>
        <fullName evidence="3">Glycosyl transferase 64 domain-containing protein</fullName>
    </recommendedName>
</protein>
<reference evidence="2" key="1">
    <citation type="submission" date="2021-01" db="EMBL/GenBank/DDBJ databases">
        <authorList>
            <person name="Corre E."/>
            <person name="Pelletier E."/>
            <person name="Niang G."/>
            <person name="Scheremetjew M."/>
            <person name="Finn R."/>
            <person name="Kale V."/>
            <person name="Holt S."/>
            <person name="Cochrane G."/>
            <person name="Meng A."/>
            <person name="Brown T."/>
            <person name="Cohen L."/>
        </authorList>
    </citation>
    <scope>NUCLEOTIDE SEQUENCE</scope>
    <source>
        <strain evidence="2">CCMP1661</strain>
    </source>
</reference>
<evidence type="ECO:0000313" key="2">
    <source>
        <dbReference type="EMBL" id="CAD9869925.1"/>
    </source>
</evidence>
<keyword evidence="1" id="KW-0732">Signal</keyword>
<name>A0A7S2Y3B8_9STRA</name>
<dbReference type="PANTHER" id="PTHR33604:SF1">
    <property type="entry name" value="GLYCOSYLTRANSFERASE FAMILY PROTEIN 2"/>
    <property type="match status" value="1"/>
</dbReference>
<evidence type="ECO:0008006" key="3">
    <source>
        <dbReference type="Google" id="ProtNLM"/>
    </source>
</evidence>
<dbReference type="SUPFAM" id="SSF53448">
    <property type="entry name" value="Nucleotide-diphospho-sugar transferases"/>
    <property type="match status" value="1"/>
</dbReference>
<accession>A0A7S2Y3B8</accession>
<proteinExistence type="predicted"/>
<evidence type="ECO:0000256" key="1">
    <source>
        <dbReference type="SAM" id="SignalP"/>
    </source>
</evidence>
<sequence length="792" mass="87581">MNHLKVTFTIFILLLCSHVRFSVVASKVEAELPSYTNLDILFEGHGSPLKDLIPIAQEIAKYAQTRERHNVKTKLLQETRDMQTHQYNLRDLLQMPSDFDYKRRFSNTTVILNHWKRNSLSVQLDAMLAQNVRPAAVWVCAFNSPQEKYYQKVVNNYRQSFANASVELSFIASSFNFKYYGRFQLALRAKTRYVWIVDDDIIPGPKFLAALTHTAGIKQFRGAALGSIGWIMPKLVETSRYFPSYRTPTDRGGLYFPDLRWDIKSDILYEADLLCSQWFLQVDSVKLLFRERWVTYQTGEDYFLAYSLRRYANAPSYIMPMDLEDPATWGNVDIVNGFASGNATTTGTMIDVRNDLWHGLVARGGKYQFLLQRQKLREGDQGDGRTSVLVVIDGAGQAKAMDKLMMALNAGQRSGTCDFYMAMTGGSRGSCRSITEEIGYSRRQRARICKGGVFGFFDLNFGGDFPRDTRSSDVYSDILFRLGEVLNMTTPLDLVVSLTHEPSGGEHVDAVHSAVEKAVSDAGVVHIKMDSPASLQAYGLLPKLGKRNVAHWDSLHFAVIVSHFPQTGGASSGAQQLKKLLSGLESAAYLGASVDLVVVIASHAKDEGKEVARRFQWSHGSVRVVQKLAPCAPEQAVLEAWTPTSHQHYAMVVSSDHQVSPGYFLGLKLHAIQVAAATSGVGMAGMMGGMGMGKGGQGGPPSEVVFCLEQSCAPTAAAYSALAWSALQRGCAGQLALRRGPCSLNDPLLRKTHLTVDSSVLATTNENATFKNTDVYKYLKALVDTKGRLRTG</sequence>
<feature type="chain" id="PRO_5031244985" description="Glycosyl transferase 64 domain-containing protein" evidence="1">
    <location>
        <begin position="31"/>
        <end position="792"/>
    </location>
</feature>
<dbReference type="AlphaFoldDB" id="A0A7S2Y3B8"/>
<dbReference type="EMBL" id="HBHR01018597">
    <property type="protein sequence ID" value="CAD9869925.1"/>
    <property type="molecule type" value="Transcribed_RNA"/>
</dbReference>
<feature type="signal peptide" evidence="1">
    <location>
        <begin position="1"/>
        <end position="30"/>
    </location>
</feature>